<dbReference type="InterPro" id="IPR050716">
    <property type="entry name" value="MAGUK"/>
</dbReference>
<evidence type="ECO:0000313" key="8">
    <source>
        <dbReference type="Proteomes" id="UP000829999"/>
    </source>
</evidence>
<comment type="similarity">
    <text evidence="1">Belongs to the MAGUK family.</text>
</comment>
<dbReference type="InterPro" id="IPR027417">
    <property type="entry name" value="P-loop_NTPase"/>
</dbReference>
<dbReference type="InterPro" id="IPR008145">
    <property type="entry name" value="GK/Ca_channel_bsu"/>
</dbReference>
<evidence type="ECO:0000256" key="2">
    <source>
        <dbReference type="ARBA" id="ARBA00022443"/>
    </source>
</evidence>
<name>A0A9R0DAF2_SPOFR</name>
<dbReference type="Proteomes" id="UP000829999">
    <property type="component" value="Chromosome 1"/>
</dbReference>
<proteinExistence type="inferred from homology"/>
<evidence type="ECO:0000256" key="3">
    <source>
        <dbReference type="PROSITE-ProRule" id="PRU00192"/>
    </source>
</evidence>
<dbReference type="SMART" id="SM00228">
    <property type="entry name" value="PDZ"/>
    <property type="match status" value="1"/>
</dbReference>
<evidence type="ECO:0000259" key="7">
    <source>
        <dbReference type="PROSITE" id="PS50106"/>
    </source>
</evidence>
<dbReference type="Pfam" id="PF07653">
    <property type="entry name" value="SH3_2"/>
    <property type="match status" value="1"/>
</dbReference>
<sequence length="576" mass="64773">MLRQGSKVKNCVQLSLATVKSCSWKTRLCEIVLVFVWSIDSEEDLIVKPVSLGNVNIIRSLSEYRGNNIRTIEQAELAIIVSRAHFKALIDAHDQIGAIWLDRGSGIDEKPALPETEGNKDTAEGSTEENGDMPVETVKVVGLRKVPGQPLGLTVTTDEHGQLIVARILAGSAAAKQALVSVGDVLLEVDGVNINSEDQLKEAVAKPNDRITLKVGPNLKEKTAQLSNKLSCYMRALFDYDPKEDTLLPCKEIGLEFKRGDILQVSDRKDPNWWQASHVENPDTVGLIPSPELEERRKAYVAPEADFVHKISICGARISKKKKKFVYESRSSVQLEGAELALYEEVARTPPFLRRVLALVGTRGVGRRTIKNRMIQEHSDRFGAVVPHTSRPPRPMEENGQSYWFVSREEMERDAHAGRFLEYGEHNGHLYGTHLDSIRAVMKEGKMCILDCAPQSLKLLHNSGEFLPFVVMIAAPGIEQLRNLTYASNRNLTFDRQSSIRYSSRRARTLESLASLYEEEDMKQTLEESARIQRQNEKYIDLVITNNNIDTTYSKIMDALHSLSTDHQWVPVSWIY</sequence>
<dbReference type="Pfam" id="PF00625">
    <property type="entry name" value="Guanylate_kin"/>
    <property type="match status" value="1"/>
</dbReference>
<evidence type="ECO:0000256" key="1">
    <source>
        <dbReference type="ARBA" id="ARBA00007014"/>
    </source>
</evidence>
<dbReference type="PROSITE" id="PS50052">
    <property type="entry name" value="GUANYLATE_KINASE_2"/>
    <property type="match status" value="1"/>
</dbReference>
<keyword evidence="2 3" id="KW-0728">SH3 domain</keyword>
<dbReference type="SUPFAM" id="SSF50044">
    <property type="entry name" value="SH3-domain"/>
    <property type="match status" value="1"/>
</dbReference>
<dbReference type="InterPro" id="IPR001452">
    <property type="entry name" value="SH3_domain"/>
</dbReference>
<feature type="domain" description="SH3" evidence="5">
    <location>
        <begin position="229"/>
        <end position="298"/>
    </location>
</feature>
<dbReference type="SUPFAM" id="SSF50156">
    <property type="entry name" value="PDZ domain-like"/>
    <property type="match status" value="1"/>
</dbReference>
<dbReference type="InterPro" id="IPR008144">
    <property type="entry name" value="Guanylate_kin-like_dom"/>
</dbReference>
<dbReference type="AlphaFoldDB" id="A0A9R0DAF2"/>
<dbReference type="PANTHER" id="PTHR23122">
    <property type="entry name" value="MEMBRANE-ASSOCIATED GUANYLATE KINASE MAGUK"/>
    <property type="match status" value="1"/>
</dbReference>
<dbReference type="RefSeq" id="XP_035445851.2">
    <property type="nucleotide sequence ID" value="XM_035589958.2"/>
</dbReference>
<reference evidence="9" key="1">
    <citation type="submission" date="2025-08" db="UniProtKB">
        <authorList>
            <consortium name="RefSeq"/>
        </authorList>
    </citation>
    <scope>IDENTIFICATION</scope>
    <source>
        <tissue evidence="9">Whole larval tissue</tissue>
    </source>
</reference>
<keyword evidence="8" id="KW-1185">Reference proteome</keyword>
<dbReference type="InterPro" id="IPR036034">
    <property type="entry name" value="PDZ_sf"/>
</dbReference>
<feature type="region of interest" description="Disordered" evidence="4">
    <location>
        <begin position="109"/>
        <end position="131"/>
    </location>
</feature>
<evidence type="ECO:0000313" key="9">
    <source>
        <dbReference type="RefSeq" id="XP_035445851.2"/>
    </source>
</evidence>
<evidence type="ECO:0000259" key="6">
    <source>
        <dbReference type="PROSITE" id="PS50052"/>
    </source>
</evidence>
<feature type="domain" description="PDZ" evidence="7">
    <location>
        <begin position="140"/>
        <end position="215"/>
    </location>
</feature>
<accession>A0A9R0DAF2</accession>
<feature type="domain" description="Guanylate kinase-like" evidence="6">
    <location>
        <begin position="354"/>
        <end position="561"/>
    </location>
</feature>
<dbReference type="SMART" id="SM00326">
    <property type="entry name" value="SH3"/>
    <property type="match status" value="1"/>
</dbReference>
<dbReference type="Gene3D" id="2.30.30.40">
    <property type="entry name" value="SH3 Domains"/>
    <property type="match status" value="1"/>
</dbReference>
<dbReference type="Pfam" id="PF00595">
    <property type="entry name" value="PDZ"/>
    <property type="match status" value="1"/>
</dbReference>
<evidence type="ECO:0000256" key="4">
    <source>
        <dbReference type="SAM" id="MobiDB-lite"/>
    </source>
</evidence>
<dbReference type="InterPro" id="IPR020590">
    <property type="entry name" value="Guanylate_kinase_CS"/>
</dbReference>
<dbReference type="PROSITE" id="PS00856">
    <property type="entry name" value="GUANYLATE_KINASE_1"/>
    <property type="match status" value="1"/>
</dbReference>
<protein>
    <submittedName>
        <fullName evidence="9">Protein PALS2 isoform X2</fullName>
    </submittedName>
</protein>
<organism evidence="8 9">
    <name type="scientific">Spodoptera frugiperda</name>
    <name type="common">Fall armyworm</name>
    <dbReference type="NCBI Taxonomy" id="7108"/>
    <lineage>
        <taxon>Eukaryota</taxon>
        <taxon>Metazoa</taxon>
        <taxon>Ecdysozoa</taxon>
        <taxon>Arthropoda</taxon>
        <taxon>Hexapoda</taxon>
        <taxon>Insecta</taxon>
        <taxon>Pterygota</taxon>
        <taxon>Neoptera</taxon>
        <taxon>Endopterygota</taxon>
        <taxon>Lepidoptera</taxon>
        <taxon>Glossata</taxon>
        <taxon>Ditrysia</taxon>
        <taxon>Noctuoidea</taxon>
        <taxon>Noctuidae</taxon>
        <taxon>Amphipyrinae</taxon>
        <taxon>Spodoptera</taxon>
    </lineage>
</organism>
<feature type="compositionally biased region" description="Basic and acidic residues" evidence="4">
    <location>
        <begin position="109"/>
        <end position="123"/>
    </location>
</feature>
<dbReference type="CDD" id="cd00071">
    <property type="entry name" value="GMPK"/>
    <property type="match status" value="1"/>
</dbReference>
<dbReference type="Gene3D" id="3.40.50.300">
    <property type="entry name" value="P-loop containing nucleotide triphosphate hydrolases"/>
    <property type="match status" value="1"/>
</dbReference>
<dbReference type="SMART" id="SM00072">
    <property type="entry name" value="GuKc"/>
    <property type="match status" value="1"/>
</dbReference>
<dbReference type="PROSITE" id="PS50002">
    <property type="entry name" value="SH3"/>
    <property type="match status" value="1"/>
</dbReference>
<dbReference type="GeneID" id="118273147"/>
<gene>
    <name evidence="9" type="primary">LOC118273147</name>
</gene>
<dbReference type="InterPro" id="IPR001478">
    <property type="entry name" value="PDZ"/>
</dbReference>
<dbReference type="SUPFAM" id="SSF52540">
    <property type="entry name" value="P-loop containing nucleoside triphosphate hydrolases"/>
    <property type="match status" value="1"/>
</dbReference>
<dbReference type="PROSITE" id="PS50106">
    <property type="entry name" value="PDZ"/>
    <property type="match status" value="1"/>
</dbReference>
<dbReference type="InterPro" id="IPR036028">
    <property type="entry name" value="SH3-like_dom_sf"/>
</dbReference>
<dbReference type="Gene3D" id="2.30.42.10">
    <property type="match status" value="1"/>
</dbReference>
<evidence type="ECO:0000259" key="5">
    <source>
        <dbReference type="PROSITE" id="PS50002"/>
    </source>
</evidence>
<dbReference type="CTD" id="35343"/>
<dbReference type="CDD" id="cd11862">
    <property type="entry name" value="SH3_MPP"/>
    <property type="match status" value="1"/>
</dbReference>